<evidence type="ECO:0000313" key="1">
    <source>
        <dbReference type="EMBL" id="BAC91760.1"/>
    </source>
</evidence>
<dbReference type="HOGENOM" id="CLU_2368901_0_0_3"/>
<dbReference type="EMBL" id="BA000045">
    <property type="protein sequence ID" value="BAC91760.1"/>
    <property type="molecule type" value="Genomic_DNA"/>
</dbReference>
<reference evidence="1 2" key="1">
    <citation type="journal article" date="2003" name="DNA Res.">
        <title>Complete genome structure of Gloeobacter violaceus PCC 7421, a cyanobacterium that lacks thylakoids.</title>
        <authorList>
            <person name="Nakamura Y."/>
            <person name="Kaneko T."/>
            <person name="Sato S."/>
            <person name="Mimuro M."/>
            <person name="Miyashita H."/>
            <person name="Tsuchiya T."/>
            <person name="Sasamoto S."/>
            <person name="Watanabe A."/>
            <person name="Kawashima K."/>
            <person name="Kishida Y."/>
            <person name="Kiyokawa C."/>
            <person name="Kohara M."/>
            <person name="Matsumoto M."/>
            <person name="Matsuno A."/>
            <person name="Nakazaki N."/>
            <person name="Shimpo S."/>
            <person name="Takeuchi C."/>
            <person name="Yamada M."/>
            <person name="Tabata S."/>
        </authorList>
    </citation>
    <scope>NUCLEOTIDE SEQUENCE [LARGE SCALE GENOMIC DNA]</scope>
    <source>
        <strain evidence="2">ATCC 29082 / PCC 7421</strain>
    </source>
</reference>
<name>Q7NEQ9_GLOVI</name>
<evidence type="ECO:0000313" key="2">
    <source>
        <dbReference type="Proteomes" id="UP000000557"/>
    </source>
</evidence>
<dbReference type="Proteomes" id="UP000000557">
    <property type="component" value="Chromosome"/>
</dbReference>
<dbReference type="AlphaFoldDB" id="Q7NEQ9"/>
<dbReference type="KEGG" id="gvi:gsr3819"/>
<proteinExistence type="predicted"/>
<dbReference type="RefSeq" id="WP_011143808.1">
    <property type="nucleotide sequence ID" value="NC_005125.1"/>
</dbReference>
<sequence length="95" mass="10958">MTYDFPGYDEAQFDPDELEGVLSYLREWAYGHPGSNRPFLVEMGRTLTPVEFFYEVEKRTEFGLGFLRFLFAQARRAEERPVDAVSRAIKANGQG</sequence>
<reference evidence="1 2" key="2">
    <citation type="journal article" date="2003" name="DNA Res.">
        <title>Complete genome structure of Gloeobacter violaceus PCC 7421, a cyanobacterium that lacks thylakoids (supplement).</title>
        <authorList>
            <person name="Nakamura Y."/>
            <person name="Kaneko T."/>
            <person name="Sato S."/>
            <person name="Mimuro M."/>
            <person name="Miyashita H."/>
            <person name="Tsuchiya T."/>
            <person name="Sasamoto S."/>
            <person name="Watanabe A."/>
            <person name="Kawashima K."/>
            <person name="Kishida Y."/>
            <person name="Kiyokawa C."/>
            <person name="Kohara M."/>
            <person name="Matsumoto M."/>
            <person name="Matsuno A."/>
            <person name="Nakazaki N."/>
            <person name="Shimpo S."/>
            <person name="Takeuchi C."/>
            <person name="Yamada M."/>
            <person name="Tabata S."/>
        </authorList>
    </citation>
    <scope>NUCLEOTIDE SEQUENCE [LARGE SCALE GENOMIC DNA]</scope>
    <source>
        <strain evidence="2">ATCC 29082 / PCC 7421</strain>
    </source>
</reference>
<keyword evidence="2" id="KW-1185">Reference proteome</keyword>
<dbReference type="InParanoid" id="Q7NEQ9"/>
<accession>Q7NEQ9</accession>
<dbReference type="STRING" id="251221.gene:10761336"/>
<gene>
    <name evidence="1" type="ordered locus">gsr3819</name>
</gene>
<protein>
    <submittedName>
        <fullName evidence="1">Gsr3819 protein</fullName>
    </submittedName>
</protein>
<organism evidence="1 2">
    <name type="scientific">Gloeobacter violaceus (strain ATCC 29082 / PCC 7421)</name>
    <dbReference type="NCBI Taxonomy" id="251221"/>
    <lineage>
        <taxon>Bacteria</taxon>
        <taxon>Bacillati</taxon>
        <taxon>Cyanobacteriota</taxon>
        <taxon>Cyanophyceae</taxon>
        <taxon>Gloeobacterales</taxon>
        <taxon>Gloeobacteraceae</taxon>
        <taxon>Gloeobacter</taxon>
    </lineage>
</organism>
<dbReference type="EnsemblBacteria" id="BAC91760">
    <property type="protein sequence ID" value="BAC91760"/>
    <property type="gene ID" value="BAC91760"/>
</dbReference>